<organism evidence="2 3">
    <name type="scientific">Companilactobacillus kimchiensis</name>
    <dbReference type="NCBI Taxonomy" id="993692"/>
    <lineage>
        <taxon>Bacteria</taxon>
        <taxon>Bacillati</taxon>
        <taxon>Bacillota</taxon>
        <taxon>Bacilli</taxon>
        <taxon>Lactobacillales</taxon>
        <taxon>Lactobacillaceae</taxon>
        <taxon>Companilactobacillus</taxon>
    </lineage>
</organism>
<accession>A0A0R2LBF6</accession>
<gene>
    <name evidence="2" type="ORF">IV57_GL000777</name>
</gene>
<comment type="caution">
    <text evidence="2">The sequence shown here is derived from an EMBL/GenBank/DDBJ whole genome shotgun (WGS) entry which is preliminary data.</text>
</comment>
<dbReference type="SUPFAM" id="SSF51182">
    <property type="entry name" value="RmlC-like cupins"/>
    <property type="match status" value="1"/>
</dbReference>
<dbReference type="InterPro" id="IPR013096">
    <property type="entry name" value="Cupin_2"/>
</dbReference>
<evidence type="ECO:0000313" key="2">
    <source>
        <dbReference type="EMBL" id="KRN98864.1"/>
    </source>
</evidence>
<dbReference type="CDD" id="cd02233">
    <property type="entry name" value="cupin_HNL-like"/>
    <property type="match status" value="1"/>
</dbReference>
<dbReference type="OrthoDB" id="9802489at2"/>
<evidence type="ECO:0000313" key="3">
    <source>
        <dbReference type="Proteomes" id="UP000051006"/>
    </source>
</evidence>
<dbReference type="InterPro" id="IPR011051">
    <property type="entry name" value="RmlC_Cupin_sf"/>
</dbReference>
<dbReference type="Proteomes" id="UP000051006">
    <property type="component" value="Unassembled WGS sequence"/>
</dbReference>
<reference evidence="2 3" key="1">
    <citation type="journal article" date="2015" name="Genome Announc.">
        <title>Expanding the biotechnology potential of lactobacilli through comparative genomics of 213 strains and associated genera.</title>
        <authorList>
            <person name="Sun Z."/>
            <person name="Harris H.M."/>
            <person name="McCann A."/>
            <person name="Guo C."/>
            <person name="Argimon S."/>
            <person name="Zhang W."/>
            <person name="Yang X."/>
            <person name="Jeffery I.B."/>
            <person name="Cooney J.C."/>
            <person name="Kagawa T.F."/>
            <person name="Liu W."/>
            <person name="Song Y."/>
            <person name="Salvetti E."/>
            <person name="Wrobel A."/>
            <person name="Rasinkangas P."/>
            <person name="Parkhill J."/>
            <person name="Rea M.C."/>
            <person name="O'Sullivan O."/>
            <person name="Ritari J."/>
            <person name="Douillard F.P."/>
            <person name="Paul Ross R."/>
            <person name="Yang R."/>
            <person name="Briner A.E."/>
            <person name="Felis G.E."/>
            <person name="de Vos W.M."/>
            <person name="Barrangou R."/>
            <person name="Klaenhammer T.R."/>
            <person name="Caufield P.W."/>
            <person name="Cui Y."/>
            <person name="Zhang H."/>
            <person name="O'Toole P.W."/>
        </authorList>
    </citation>
    <scope>NUCLEOTIDE SEQUENCE [LARGE SCALE GENOMIC DNA]</scope>
    <source>
        <strain evidence="2 3">DSM 24716</strain>
    </source>
</reference>
<dbReference type="AlphaFoldDB" id="A0A0R2LBF6"/>
<dbReference type="RefSeq" id="WP_057881116.1">
    <property type="nucleotide sequence ID" value="NZ_JQCF01000016.1"/>
</dbReference>
<dbReference type="Gene3D" id="2.60.120.10">
    <property type="entry name" value="Jelly Rolls"/>
    <property type="match status" value="1"/>
</dbReference>
<sequence>MAKYEDEVKNNMFGFGDLNEAYGKYFTGDSFAKGLVPSEGNIDFNVVNVNFAPGVRNNWHIHHDGYQIIMVTAGEGWSQIEGEEPRSLKPGDVVVFKDGVKHWHGAKKGSWFSHLAITKGTTEWLEPVSDADYDKLPE</sequence>
<evidence type="ECO:0000259" key="1">
    <source>
        <dbReference type="Pfam" id="PF07883"/>
    </source>
</evidence>
<dbReference type="Pfam" id="PF07883">
    <property type="entry name" value="Cupin_2"/>
    <property type="match status" value="1"/>
</dbReference>
<dbReference type="EMBL" id="JQCF01000016">
    <property type="protein sequence ID" value="KRN98864.1"/>
    <property type="molecule type" value="Genomic_DNA"/>
</dbReference>
<dbReference type="InterPro" id="IPR014710">
    <property type="entry name" value="RmlC-like_jellyroll"/>
</dbReference>
<dbReference type="PANTHER" id="PTHR43698">
    <property type="entry name" value="RIBD C-TERMINAL DOMAIN CONTAINING PROTEIN"/>
    <property type="match status" value="1"/>
</dbReference>
<dbReference type="InterPro" id="IPR047263">
    <property type="entry name" value="HNL-like_cupin"/>
</dbReference>
<dbReference type="STRING" id="993692.IV57_GL000777"/>
<name>A0A0R2LBF6_9LACO</name>
<keyword evidence="3" id="KW-1185">Reference proteome</keyword>
<proteinExistence type="predicted"/>
<dbReference type="PANTHER" id="PTHR43698:SF1">
    <property type="entry name" value="BLL4564 PROTEIN"/>
    <property type="match status" value="1"/>
</dbReference>
<protein>
    <submittedName>
        <fullName evidence="2">Cupin domain protein</fullName>
    </submittedName>
</protein>
<dbReference type="PATRIC" id="fig|993692.3.peg.785"/>
<feature type="domain" description="Cupin type-2" evidence="1">
    <location>
        <begin position="49"/>
        <end position="106"/>
    </location>
</feature>